<comment type="cofactor">
    <cofactor evidence="1">
        <name>Mg(2+)</name>
        <dbReference type="ChEBI" id="CHEBI:18420"/>
    </cofactor>
</comment>
<protein>
    <submittedName>
        <fullName evidence="4">NUDIX domain-containing protein</fullName>
    </submittedName>
</protein>
<dbReference type="PANTHER" id="PTHR43046">
    <property type="entry name" value="GDP-MANNOSE MANNOSYL HYDROLASE"/>
    <property type="match status" value="1"/>
</dbReference>
<keyword evidence="2" id="KW-0378">Hydrolase</keyword>
<reference evidence="4 5" key="1">
    <citation type="submission" date="2019-10" db="EMBL/GenBank/DDBJ databases">
        <title>Description of Paenibacillus terrestris sp. nov.</title>
        <authorList>
            <person name="Carlier A."/>
            <person name="Qi S."/>
        </authorList>
    </citation>
    <scope>NUCLEOTIDE SEQUENCE [LARGE SCALE GENOMIC DNA]</scope>
    <source>
        <strain evidence="4 5">LMG 31458</strain>
    </source>
</reference>
<evidence type="ECO:0000313" key="5">
    <source>
        <dbReference type="Proteomes" id="UP000616779"/>
    </source>
</evidence>
<evidence type="ECO:0000259" key="3">
    <source>
        <dbReference type="PROSITE" id="PS51462"/>
    </source>
</evidence>
<dbReference type="EMBL" id="WHOA01000092">
    <property type="protein sequence ID" value="NOU72445.1"/>
    <property type="molecule type" value="Genomic_DNA"/>
</dbReference>
<comment type="caution">
    <text evidence="4">The sequence shown here is derived from an EMBL/GenBank/DDBJ whole genome shotgun (WGS) entry which is preliminary data.</text>
</comment>
<dbReference type="InterPro" id="IPR015797">
    <property type="entry name" value="NUDIX_hydrolase-like_dom_sf"/>
</dbReference>
<feature type="domain" description="Nudix hydrolase" evidence="3">
    <location>
        <begin position="1"/>
        <end position="146"/>
    </location>
</feature>
<dbReference type="PROSITE" id="PS51462">
    <property type="entry name" value="NUDIX"/>
    <property type="match status" value="1"/>
</dbReference>
<evidence type="ECO:0000313" key="4">
    <source>
        <dbReference type="EMBL" id="NOU72445.1"/>
    </source>
</evidence>
<gene>
    <name evidence="4" type="ORF">GC098_13575</name>
</gene>
<dbReference type="InterPro" id="IPR020084">
    <property type="entry name" value="NUDIX_hydrolase_CS"/>
</dbReference>
<evidence type="ECO:0000256" key="2">
    <source>
        <dbReference type="ARBA" id="ARBA00022801"/>
    </source>
</evidence>
<dbReference type="Pfam" id="PF00293">
    <property type="entry name" value="NUDIX"/>
    <property type="match status" value="1"/>
</dbReference>
<sequence length="159" mass="18778">MLTFERQNNKFNFRVAGIAIHNNKILLHTTPEHDYWVLPGGRVEFNESTSDGIVREIQEELGVLSHVERLCYVHELIFTENGNNFHELGFYYLISLPENNEIMNKESEFYGIEDGGRLIFRWFSFDELNQIEVYPEFIKRDIHVLLTSEIIKHEVTNES</sequence>
<keyword evidence="5" id="KW-1185">Reference proteome</keyword>
<dbReference type="PANTHER" id="PTHR43046:SF14">
    <property type="entry name" value="MUTT_NUDIX FAMILY PROTEIN"/>
    <property type="match status" value="1"/>
</dbReference>
<dbReference type="Proteomes" id="UP000616779">
    <property type="component" value="Unassembled WGS sequence"/>
</dbReference>
<dbReference type="InterPro" id="IPR000086">
    <property type="entry name" value="NUDIX_hydrolase_dom"/>
</dbReference>
<proteinExistence type="predicted"/>
<dbReference type="SUPFAM" id="SSF55811">
    <property type="entry name" value="Nudix"/>
    <property type="match status" value="1"/>
</dbReference>
<dbReference type="RefSeq" id="WP_171643731.1">
    <property type="nucleotide sequence ID" value="NZ_WHOA01000092.1"/>
</dbReference>
<dbReference type="Gene3D" id="3.90.79.10">
    <property type="entry name" value="Nucleoside Triphosphate Pyrophosphohydrolase"/>
    <property type="match status" value="1"/>
</dbReference>
<dbReference type="PROSITE" id="PS00893">
    <property type="entry name" value="NUDIX_BOX"/>
    <property type="match status" value="1"/>
</dbReference>
<name>A0ABX1XV59_9BACL</name>
<organism evidence="4 5">
    <name type="scientific">Paenibacillus phytorum</name>
    <dbReference type="NCBI Taxonomy" id="2654977"/>
    <lineage>
        <taxon>Bacteria</taxon>
        <taxon>Bacillati</taxon>
        <taxon>Bacillota</taxon>
        <taxon>Bacilli</taxon>
        <taxon>Bacillales</taxon>
        <taxon>Paenibacillaceae</taxon>
        <taxon>Paenibacillus</taxon>
    </lineage>
</organism>
<dbReference type="CDD" id="cd04688">
    <property type="entry name" value="NUDIX_Hydrolase"/>
    <property type="match status" value="1"/>
</dbReference>
<evidence type="ECO:0000256" key="1">
    <source>
        <dbReference type="ARBA" id="ARBA00001946"/>
    </source>
</evidence>
<accession>A0ABX1XV59</accession>